<protein>
    <submittedName>
        <fullName evidence="1 2">Uncharacterized protein</fullName>
    </submittedName>
</protein>
<reference evidence="2" key="2">
    <citation type="submission" date="2020-05" db="UniProtKB">
        <authorList>
            <consortium name="EnsemblMetazoa"/>
        </authorList>
    </citation>
    <scope>IDENTIFICATION</scope>
    <source>
        <strain evidence="2">wikel</strain>
    </source>
</reference>
<dbReference type="HOGENOM" id="CLU_2870109_0_0_1"/>
<dbReference type="InParanoid" id="B7QLD5"/>
<proteinExistence type="predicted"/>
<dbReference type="VEuPathDB" id="VectorBase:ISCI014031"/>
<dbReference type="Proteomes" id="UP000001555">
    <property type="component" value="Unassembled WGS sequence"/>
</dbReference>
<name>B7QLD5_IXOSC</name>
<dbReference type="EMBL" id="ABJB011114032">
    <property type="status" value="NOT_ANNOTATED_CDS"/>
    <property type="molecule type" value="Genomic_DNA"/>
</dbReference>
<sequence length="64" mass="6908">MLRCNLTCSFCGRHPPPALPGLSSAGRKVLQSRPRLSHTARRLLPARLGVAAHKIALAQPRATE</sequence>
<accession>B7QLD5</accession>
<organism>
    <name type="scientific">Ixodes scapularis</name>
    <name type="common">Black-legged tick</name>
    <name type="synonym">Deer tick</name>
    <dbReference type="NCBI Taxonomy" id="6945"/>
    <lineage>
        <taxon>Eukaryota</taxon>
        <taxon>Metazoa</taxon>
        <taxon>Ecdysozoa</taxon>
        <taxon>Arthropoda</taxon>
        <taxon>Chelicerata</taxon>
        <taxon>Arachnida</taxon>
        <taxon>Acari</taxon>
        <taxon>Parasitiformes</taxon>
        <taxon>Ixodida</taxon>
        <taxon>Ixodoidea</taxon>
        <taxon>Ixodidae</taxon>
        <taxon>Ixodinae</taxon>
        <taxon>Ixodes</taxon>
    </lineage>
</organism>
<evidence type="ECO:0000313" key="2">
    <source>
        <dbReference type="EnsemblMetazoa" id="ISCW014031-PA"/>
    </source>
</evidence>
<keyword evidence="3" id="KW-1185">Reference proteome</keyword>
<dbReference type="AlphaFoldDB" id="B7QLD5"/>
<dbReference type="PaxDb" id="6945-B7QLD5"/>
<evidence type="ECO:0000313" key="1">
    <source>
        <dbReference type="EMBL" id="EEC19657.1"/>
    </source>
</evidence>
<dbReference type="VEuPathDB" id="VectorBase:ISCW014031"/>
<gene>
    <name evidence="1" type="ORF">IscW_ISCW014031</name>
</gene>
<dbReference type="EMBL" id="DS964919">
    <property type="protein sequence ID" value="EEC19657.1"/>
    <property type="molecule type" value="Genomic_DNA"/>
</dbReference>
<dbReference type="EnsemblMetazoa" id="ISCW014031-RA">
    <property type="protein sequence ID" value="ISCW014031-PA"/>
    <property type="gene ID" value="ISCW014031"/>
</dbReference>
<evidence type="ECO:0000313" key="3">
    <source>
        <dbReference type="Proteomes" id="UP000001555"/>
    </source>
</evidence>
<reference evidence="1 3" key="1">
    <citation type="submission" date="2008-03" db="EMBL/GenBank/DDBJ databases">
        <title>Annotation of Ixodes scapularis.</title>
        <authorList>
            <consortium name="Ixodes scapularis Genome Project Consortium"/>
            <person name="Caler E."/>
            <person name="Hannick L.I."/>
            <person name="Bidwell S."/>
            <person name="Joardar V."/>
            <person name="Thiagarajan M."/>
            <person name="Amedeo P."/>
            <person name="Galinsky K.J."/>
            <person name="Schobel S."/>
            <person name="Inman J."/>
            <person name="Hostetler J."/>
            <person name="Miller J."/>
            <person name="Hammond M."/>
            <person name="Megy K."/>
            <person name="Lawson D."/>
            <person name="Kodira C."/>
            <person name="Sutton G."/>
            <person name="Meyer J."/>
            <person name="Hill C.A."/>
            <person name="Birren B."/>
            <person name="Nene V."/>
            <person name="Collins F."/>
            <person name="Alarcon-Chaidez F."/>
            <person name="Wikel S."/>
            <person name="Strausberg R."/>
        </authorList>
    </citation>
    <scope>NUCLEOTIDE SEQUENCE [LARGE SCALE GENOMIC DNA]</scope>
    <source>
        <strain evidence="3">Wikel</strain>
        <strain evidence="1">Wikel colony</strain>
    </source>
</reference>